<feature type="transmembrane region" description="Helical" evidence="1">
    <location>
        <begin position="75"/>
        <end position="95"/>
    </location>
</feature>
<feature type="transmembrane region" description="Helical" evidence="1">
    <location>
        <begin position="12"/>
        <end position="31"/>
    </location>
</feature>
<feature type="transmembrane region" description="Helical" evidence="1">
    <location>
        <begin position="38"/>
        <end position="55"/>
    </location>
</feature>
<sequence>MCSPSMLCVLPFFLSCLQDLFLCSFLMHLIIKIKSFEIFFFVFFFLCFKFWLFNPDSSILSCRFSIFGNLPSKPTTTHFFPICALFFFCFLFCIFPNK</sequence>
<name>A0A8J5YBY6_9ROSI</name>
<proteinExistence type="predicted"/>
<evidence type="ECO:0000313" key="3">
    <source>
        <dbReference type="Proteomes" id="UP000701853"/>
    </source>
</evidence>
<protein>
    <submittedName>
        <fullName evidence="2">Uncharacterized protein</fullName>
    </submittedName>
</protein>
<keyword evidence="1" id="KW-1133">Transmembrane helix</keyword>
<reference evidence="2 3" key="1">
    <citation type="journal article" date="2021" name="bioRxiv">
        <title>The Gossypium anomalum genome as a resource for cotton improvement and evolutionary analysis of hybrid incompatibility.</title>
        <authorList>
            <person name="Grover C.E."/>
            <person name="Yuan D."/>
            <person name="Arick M.A."/>
            <person name="Miller E.R."/>
            <person name="Hu G."/>
            <person name="Peterson D.G."/>
            <person name="Wendel J.F."/>
            <person name="Udall J.A."/>
        </authorList>
    </citation>
    <scope>NUCLEOTIDE SEQUENCE [LARGE SCALE GENOMIC DNA]</scope>
    <source>
        <strain evidence="2">JFW-Udall</strain>
        <tissue evidence="2">Leaf</tissue>
    </source>
</reference>
<gene>
    <name evidence="2" type="ORF">CXB51_027149</name>
</gene>
<dbReference type="AlphaFoldDB" id="A0A8J5YBY6"/>
<comment type="caution">
    <text evidence="2">The sequence shown here is derived from an EMBL/GenBank/DDBJ whole genome shotgun (WGS) entry which is preliminary data.</text>
</comment>
<dbReference type="EMBL" id="JAHUZN010000010">
    <property type="protein sequence ID" value="KAG8481844.1"/>
    <property type="molecule type" value="Genomic_DNA"/>
</dbReference>
<evidence type="ECO:0000313" key="2">
    <source>
        <dbReference type="EMBL" id="KAG8481844.1"/>
    </source>
</evidence>
<keyword evidence="1" id="KW-0812">Transmembrane</keyword>
<dbReference type="Proteomes" id="UP000701853">
    <property type="component" value="Chromosome 10"/>
</dbReference>
<keyword evidence="1" id="KW-0472">Membrane</keyword>
<organism evidence="2 3">
    <name type="scientific">Gossypium anomalum</name>
    <dbReference type="NCBI Taxonomy" id="47600"/>
    <lineage>
        <taxon>Eukaryota</taxon>
        <taxon>Viridiplantae</taxon>
        <taxon>Streptophyta</taxon>
        <taxon>Embryophyta</taxon>
        <taxon>Tracheophyta</taxon>
        <taxon>Spermatophyta</taxon>
        <taxon>Magnoliopsida</taxon>
        <taxon>eudicotyledons</taxon>
        <taxon>Gunneridae</taxon>
        <taxon>Pentapetalae</taxon>
        <taxon>rosids</taxon>
        <taxon>malvids</taxon>
        <taxon>Malvales</taxon>
        <taxon>Malvaceae</taxon>
        <taxon>Malvoideae</taxon>
        <taxon>Gossypium</taxon>
    </lineage>
</organism>
<keyword evidence="3" id="KW-1185">Reference proteome</keyword>
<accession>A0A8J5YBY6</accession>
<evidence type="ECO:0000256" key="1">
    <source>
        <dbReference type="SAM" id="Phobius"/>
    </source>
</evidence>